<dbReference type="GeneID" id="127565324"/>
<dbReference type="Gene3D" id="1.20.5.110">
    <property type="match status" value="1"/>
</dbReference>
<evidence type="ECO:0000256" key="1">
    <source>
        <dbReference type="SAM" id="MobiDB-lite"/>
    </source>
</evidence>
<feature type="region of interest" description="Disordered" evidence="1">
    <location>
        <begin position="103"/>
        <end position="131"/>
    </location>
</feature>
<dbReference type="GO" id="GO:0019905">
    <property type="term" value="F:syntaxin binding"/>
    <property type="evidence" value="ECO:0007669"/>
    <property type="project" value="TreeGrafter"/>
</dbReference>
<dbReference type="PROSITE" id="PS50192">
    <property type="entry name" value="T_SNARE"/>
    <property type="match status" value="1"/>
</dbReference>
<dbReference type="GO" id="GO:0005484">
    <property type="term" value="F:SNAP receptor activity"/>
    <property type="evidence" value="ECO:0007669"/>
    <property type="project" value="TreeGrafter"/>
</dbReference>
<keyword evidence="3" id="KW-1185">Reference proteome</keyword>
<dbReference type="OrthoDB" id="19261at2759"/>
<evidence type="ECO:0000313" key="3">
    <source>
        <dbReference type="Proteomes" id="UP000515160"/>
    </source>
</evidence>
<dbReference type="PANTHER" id="PTHR19305:SF14">
    <property type="entry name" value="SYNAPTOSOMAL-ASSOCIATED PROTEIN-RELATED"/>
    <property type="match status" value="1"/>
</dbReference>
<dbReference type="AlphaFoldDB" id="A0A9C6W900"/>
<evidence type="ECO:0000313" key="4">
    <source>
        <dbReference type="RefSeq" id="XP_051859285.1"/>
    </source>
</evidence>
<dbReference type="Proteomes" id="UP000515160">
    <property type="component" value="Chromosome 2L"/>
</dbReference>
<organism evidence="3 4">
    <name type="scientific">Drosophila albomicans</name>
    <name type="common">Fruit fly</name>
    <dbReference type="NCBI Taxonomy" id="7291"/>
    <lineage>
        <taxon>Eukaryota</taxon>
        <taxon>Metazoa</taxon>
        <taxon>Ecdysozoa</taxon>
        <taxon>Arthropoda</taxon>
        <taxon>Hexapoda</taxon>
        <taxon>Insecta</taxon>
        <taxon>Pterygota</taxon>
        <taxon>Neoptera</taxon>
        <taxon>Endopterygota</taxon>
        <taxon>Diptera</taxon>
        <taxon>Brachycera</taxon>
        <taxon>Muscomorpha</taxon>
        <taxon>Ephydroidea</taxon>
        <taxon>Drosophilidae</taxon>
        <taxon>Drosophila</taxon>
    </lineage>
</organism>
<name>A0A9C6W900_DROAB</name>
<sequence length="131" mass="15224">MAAAMKNKLRTEQHLKSVDSLESTRRILSMTEEFNEMEIRSLKPLYDQGEQLDRIEEGMDRNNADMREEEKNLSGMEKYFGISVLPCNKIILKDDWKANDMESELENPNKQIEPINAKDGVNQVSKFNDKL</sequence>
<protein>
    <submittedName>
        <fullName evidence="4">Synaptosomal-associated protein 25-like</fullName>
    </submittedName>
</protein>
<dbReference type="GO" id="GO:0098793">
    <property type="term" value="C:presynapse"/>
    <property type="evidence" value="ECO:0007669"/>
    <property type="project" value="GOC"/>
</dbReference>
<dbReference type="GO" id="GO:0005886">
    <property type="term" value="C:plasma membrane"/>
    <property type="evidence" value="ECO:0007669"/>
    <property type="project" value="TreeGrafter"/>
</dbReference>
<dbReference type="GO" id="GO:0031201">
    <property type="term" value="C:SNARE complex"/>
    <property type="evidence" value="ECO:0007669"/>
    <property type="project" value="TreeGrafter"/>
</dbReference>
<proteinExistence type="predicted"/>
<reference evidence="4" key="1">
    <citation type="submission" date="2025-08" db="UniProtKB">
        <authorList>
            <consortium name="RefSeq"/>
        </authorList>
    </citation>
    <scope>IDENTIFICATION</scope>
    <source>
        <strain evidence="4">15112-1751.03</strain>
        <tissue evidence="4">Whole Adult</tissue>
    </source>
</reference>
<accession>A0A9C6W900</accession>
<dbReference type="RefSeq" id="XP_051859285.1">
    <property type="nucleotide sequence ID" value="XM_052003325.1"/>
</dbReference>
<dbReference type="SUPFAM" id="SSF58038">
    <property type="entry name" value="SNARE fusion complex"/>
    <property type="match status" value="1"/>
</dbReference>
<dbReference type="PANTHER" id="PTHR19305">
    <property type="entry name" value="SYNAPTOSOMAL ASSOCIATED PROTEIN"/>
    <property type="match status" value="1"/>
</dbReference>
<dbReference type="GO" id="GO:0016082">
    <property type="term" value="P:synaptic vesicle priming"/>
    <property type="evidence" value="ECO:0007669"/>
    <property type="project" value="TreeGrafter"/>
</dbReference>
<feature type="compositionally biased region" description="Polar residues" evidence="1">
    <location>
        <begin position="122"/>
        <end position="131"/>
    </location>
</feature>
<gene>
    <name evidence="4" type="primary">LOC127565324</name>
</gene>
<evidence type="ECO:0000259" key="2">
    <source>
        <dbReference type="PROSITE" id="PS50192"/>
    </source>
</evidence>
<dbReference type="InterPro" id="IPR000727">
    <property type="entry name" value="T_SNARE_dom"/>
</dbReference>
<dbReference type="GO" id="GO:0031629">
    <property type="term" value="P:synaptic vesicle fusion to presynaptic active zone membrane"/>
    <property type="evidence" value="ECO:0007669"/>
    <property type="project" value="TreeGrafter"/>
</dbReference>
<feature type="domain" description="T-SNARE coiled-coil homology" evidence="2">
    <location>
        <begin position="14"/>
        <end position="76"/>
    </location>
</feature>